<evidence type="ECO:0000256" key="5">
    <source>
        <dbReference type="ARBA" id="ARBA00023136"/>
    </source>
</evidence>
<evidence type="ECO:0000256" key="6">
    <source>
        <dbReference type="ARBA" id="ARBA00038076"/>
    </source>
</evidence>
<dbReference type="PANTHER" id="PTHR30572">
    <property type="entry name" value="MEMBRANE COMPONENT OF TRANSPORTER-RELATED"/>
    <property type="match status" value="1"/>
</dbReference>
<comment type="similarity">
    <text evidence="6">Belongs to the ABC-4 integral membrane protein family.</text>
</comment>
<dbReference type="EMBL" id="CP041666">
    <property type="protein sequence ID" value="QDP40589.1"/>
    <property type="molecule type" value="Genomic_DNA"/>
</dbReference>
<evidence type="ECO:0000256" key="4">
    <source>
        <dbReference type="ARBA" id="ARBA00022989"/>
    </source>
</evidence>
<dbReference type="AlphaFoldDB" id="A0A516KGT3"/>
<keyword evidence="5 7" id="KW-0472">Membrane</keyword>
<accession>A0A516KGT3</accession>
<protein>
    <submittedName>
        <fullName evidence="10">ABC transporter permease</fullName>
    </submittedName>
</protein>
<dbReference type="Pfam" id="PF12704">
    <property type="entry name" value="MacB_PCD"/>
    <property type="match status" value="1"/>
</dbReference>
<keyword evidence="4 7" id="KW-1133">Transmembrane helix</keyword>
<feature type="domain" description="ABC3 transporter permease C-terminal" evidence="8">
    <location>
        <begin position="311"/>
        <end position="438"/>
    </location>
</feature>
<evidence type="ECO:0000259" key="8">
    <source>
        <dbReference type="Pfam" id="PF02687"/>
    </source>
</evidence>
<proteinExistence type="inferred from homology"/>
<feature type="transmembrane region" description="Helical" evidence="7">
    <location>
        <begin position="362"/>
        <end position="386"/>
    </location>
</feature>
<feature type="transmembrane region" description="Helical" evidence="7">
    <location>
        <begin position="300"/>
        <end position="325"/>
    </location>
</feature>
<organism evidence="10 11">
    <name type="scientific">Radiobacillus deserti</name>
    <dbReference type="NCBI Taxonomy" id="2594883"/>
    <lineage>
        <taxon>Bacteria</taxon>
        <taxon>Bacillati</taxon>
        <taxon>Bacillota</taxon>
        <taxon>Bacilli</taxon>
        <taxon>Bacillales</taxon>
        <taxon>Bacillaceae</taxon>
        <taxon>Radiobacillus</taxon>
    </lineage>
</organism>
<dbReference type="KEGG" id="aqt:FN924_10545"/>
<dbReference type="InterPro" id="IPR050250">
    <property type="entry name" value="Macrolide_Exporter_MacB"/>
</dbReference>
<dbReference type="GO" id="GO:0005886">
    <property type="term" value="C:plasma membrane"/>
    <property type="evidence" value="ECO:0007669"/>
    <property type="project" value="UniProtKB-SubCell"/>
</dbReference>
<feature type="domain" description="MacB-like periplasmic core" evidence="9">
    <location>
        <begin position="22"/>
        <end position="232"/>
    </location>
</feature>
<feature type="transmembrane region" description="Helical" evidence="7">
    <location>
        <begin position="406"/>
        <end position="428"/>
    </location>
</feature>
<name>A0A516KGT3_9BACI</name>
<dbReference type="InterPro" id="IPR003838">
    <property type="entry name" value="ABC3_permease_C"/>
</dbReference>
<dbReference type="RefSeq" id="WP_143894308.1">
    <property type="nucleotide sequence ID" value="NZ_CP041666.1"/>
</dbReference>
<dbReference type="InterPro" id="IPR025857">
    <property type="entry name" value="MacB_PCD"/>
</dbReference>
<dbReference type="GO" id="GO:0022857">
    <property type="term" value="F:transmembrane transporter activity"/>
    <property type="evidence" value="ECO:0007669"/>
    <property type="project" value="TreeGrafter"/>
</dbReference>
<evidence type="ECO:0000313" key="11">
    <source>
        <dbReference type="Proteomes" id="UP000315215"/>
    </source>
</evidence>
<gene>
    <name evidence="10" type="ORF">FN924_10545</name>
</gene>
<dbReference type="Pfam" id="PF02687">
    <property type="entry name" value="FtsX"/>
    <property type="match status" value="1"/>
</dbReference>
<reference evidence="10 11" key="1">
    <citation type="submission" date="2019-07" db="EMBL/GenBank/DDBJ databases">
        <authorList>
            <person name="Li J."/>
        </authorList>
    </citation>
    <scope>NUCLEOTIDE SEQUENCE [LARGE SCALE GENOMIC DNA]</scope>
    <source>
        <strain evidence="10 11">TKL69</strain>
    </source>
</reference>
<evidence type="ECO:0000256" key="3">
    <source>
        <dbReference type="ARBA" id="ARBA00022692"/>
    </source>
</evidence>
<dbReference type="PANTHER" id="PTHR30572:SF4">
    <property type="entry name" value="ABC TRANSPORTER PERMEASE YTRF"/>
    <property type="match status" value="1"/>
</dbReference>
<dbReference type="OrthoDB" id="9770099at2"/>
<evidence type="ECO:0000259" key="9">
    <source>
        <dbReference type="Pfam" id="PF12704"/>
    </source>
</evidence>
<keyword evidence="11" id="KW-1185">Reference proteome</keyword>
<keyword evidence="2" id="KW-1003">Cell membrane</keyword>
<evidence type="ECO:0000313" key="10">
    <source>
        <dbReference type="EMBL" id="QDP40589.1"/>
    </source>
</evidence>
<sequence>MRWKDRFAFVKQNMKKNKVRVFMTVLATAIGCAFLIVLASVGFGLHQSLVKDTMEQNVVTKIDVYGKEMEEGNYQSLKDSDVSQLEKIDGVEAVTRRKMLMQSPTYTVDDYQISTRTVVANFPAETDAGFELSEGSLPEKDNEIIVGYHFLEQLVPTDIEENDLYNEQGAVKEEYRYDKDLIGQTIKMEVVHSEDPDKTKTFDLKIVGITDKPKLEWAQDQDIFISDSLLAQIEAFTGTPKGFVETDGQDAASLDISSETYDEVSVYAHNLSQVEGIVEALDKQDYATYSVVNELKQINMMFAIAKAGLILIGTIALLIASIGIYNTMTMAVTERAPDIGIMKAIGASPKAIKQIFLLESSYIGLIGAIIGTIAAYVVSFAVNWSLPMIIELAFDEKLPDTIQFSAIPWNLVLISVAICLVVTILSGLRPARRATKIDVLQAMRREI</sequence>
<dbReference type="PROSITE" id="PS51257">
    <property type="entry name" value="PROKAR_LIPOPROTEIN"/>
    <property type="match status" value="1"/>
</dbReference>
<evidence type="ECO:0000256" key="2">
    <source>
        <dbReference type="ARBA" id="ARBA00022475"/>
    </source>
</evidence>
<dbReference type="Proteomes" id="UP000315215">
    <property type="component" value="Chromosome"/>
</dbReference>
<keyword evidence="3 7" id="KW-0812">Transmembrane</keyword>
<evidence type="ECO:0000256" key="7">
    <source>
        <dbReference type="SAM" id="Phobius"/>
    </source>
</evidence>
<evidence type="ECO:0000256" key="1">
    <source>
        <dbReference type="ARBA" id="ARBA00004651"/>
    </source>
</evidence>
<comment type="subcellular location">
    <subcellularLocation>
        <location evidence="1">Cell membrane</location>
        <topology evidence="1">Multi-pass membrane protein</topology>
    </subcellularLocation>
</comment>
<feature type="transmembrane region" description="Helical" evidence="7">
    <location>
        <begin position="21"/>
        <end position="45"/>
    </location>
</feature>